<evidence type="ECO:0000256" key="6">
    <source>
        <dbReference type="ARBA" id="ARBA00023004"/>
    </source>
</evidence>
<dbReference type="EMBL" id="QQBC01000011">
    <property type="protein sequence ID" value="RDI63010.1"/>
    <property type="molecule type" value="Genomic_DNA"/>
</dbReference>
<dbReference type="PANTHER" id="PTHR46696">
    <property type="entry name" value="P450, PUTATIVE (EUROFUNG)-RELATED"/>
    <property type="match status" value="1"/>
</dbReference>
<feature type="region of interest" description="Disordered" evidence="9">
    <location>
        <begin position="72"/>
        <end position="91"/>
    </location>
</feature>
<dbReference type="PRINTS" id="PR00359">
    <property type="entry name" value="BP450"/>
</dbReference>
<dbReference type="PANTHER" id="PTHR46696:SF1">
    <property type="entry name" value="CYTOCHROME P450 YJIB-RELATED"/>
    <property type="match status" value="1"/>
</dbReference>
<dbReference type="GO" id="GO:0004497">
    <property type="term" value="F:monooxygenase activity"/>
    <property type="evidence" value="ECO:0007669"/>
    <property type="project" value="UniProtKB-KW"/>
</dbReference>
<accession>A0A370HXI6</accession>
<evidence type="ECO:0000256" key="9">
    <source>
        <dbReference type="SAM" id="MobiDB-lite"/>
    </source>
</evidence>
<dbReference type="GO" id="GO:0020037">
    <property type="term" value="F:heme binding"/>
    <property type="evidence" value="ECO:0007669"/>
    <property type="project" value="InterPro"/>
</dbReference>
<comment type="caution">
    <text evidence="10">The sequence shown here is derived from an EMBL/GenBank/DDBJ whole genome shotgun (WGS) entry which is preliminary data.</text>
</comment>
<reference evidence="10 11" key="1">
    <citation type="submission" date="2018-07" db="EMBL/GenBank/DDBJ databases">
        <title>Genomic Encyclopedia of Type Strains, Phase IV (KMG-IV): sequencing the most valuable type-strain genomes for metagenomic binning, comparative biology and taxonomic classification.</title>
        <authorList>
            <person name="Goeker M."/>
        </authorList>
    </citation>
    <scope>NUCLEOTIDE SEQUENCE [LARGE SCALE GENOMIC DNA]</scope>
    <source>
        <strain evidence="10 11">DSM 44290</strain>
    </source>
</reference>
<dbReference type="AlphaFoldDB" id="A0A370HXI6"/>
<protein>
    <submittedName>
        <fullName evidence="10">Nocardicin N-oxygenase</fullName>
    </submittedName>
</protein>
<organism evidence="10 11">
    <name type="scientific">Nocardia pseudobrasiliensis</name>
    <dbReference type="NCBI Taxonomy" id="45979"/>
    <lineage>
        <taxon>Bacteria</taxon>
        <taxon>Bacillati</taxon>
        <taxon>Actinomycetota</taxon>
        <taxon>Actinomycetes</taxon>
        <taxon>Mycobacteriales</taxon>
        <taxon>Nocardiaceae</taxon>
        <taxon>Nocardia</taxon>
    </lineage>
</organism>
<dbReference type="CDD" id="cd11031">
    <property type="entry name" value="Cyp158A-like"/>
    <property type="match status" value="1"/>
</dbReference>
<dbReference type="InterPro" id="IPR017972">
    <property type="entry name" value="Cyt_P450_CS"/>
</dbReference>
<comment type="cofactor">
    <cofactor evidence="1">
        <name>heme</name>
        <dbReference type="ChEBI" id="CHEBI:30413"/>
    </cofactor>
</comment>
<dbReference type="InterPro" id="IPR002397">
    <property type="entry name" value="Cyt_P450_B"/>
</dbReference>
<proteinExistence type="inferred from homology"/>
<keyword evidence="5 8" id="KW-0560">Oxidoreductase</keyword>
<evidence type="ECO:0000256" key="4">
    <source>
        <dbReference type="ARBA" id="ARBA00022723"/>
    </source>
</evidence>
<dbReference type="STRING" id="1210086.GCA_001613105_05180"/>
<evidence type="ECO:0000256" key="5">
    <source>
        <dbReference type="ARBA" id="ARBA00023002"/>
    </source>
</evidence>
<evidence type="ECO:0000256" key="2">
    <source>
        <dbReference type="ARBA" id="ARBA00010617"/>
    </source>
</evidence>
<evidence type="ECO:0000256" key="1">
    <source>
        <dbReference type="ARBA" id="ARBA00001971"/>
    </source>
</evidence>
<dbReference type="GO" id="GO:0016705">
    <property type="term" value="F:oxidoreductase activity, acting on paired donors, with incorporation or reduction of molecular oxygen"/>
    <property type="evidence" value="ECO:0007669"/>
    <property type="project" value="InterPro"/>
</dbReference>
<keyword evidence="3 8" id="KW-0349">Heme</keyword>
<evidence type="ECO:0000256" key="7">
    <source>
        <dbReference type="ARBA" id="ARBA00023033"/>
    </source>
</evidence>
<dbReference type="PROSITE" id="PS00086">
    <property type="entry name" value="CYTOCHROME_P450"/>
    <property type="match status" value="1"/>
</dbReference>
<dbReference type="GO" id="GO:0005506">
    <property type="term" value="F:iron ion binding"/>
    <property type="evidence" value="ECO:0007669"/>
    <property type="project" value="InterPro"/>
</dbReference>
<dbReference type="FunFam" id="1.10.630.10:FF:000018">
    <property type="entry name" value="Cytochrome P450 monooxygenase"/>
    <property type="match status" value="1"/>
</dbReference>
<dbReference type="Gene3D" id="1.10.630.10">
    <property type="entry name" value="Cytochrome P450"/>
    <property type="match status" value="1"/>
</dbReference>
<keyword evidence="7 8" id="KW-0503">Monooxygenase</keyword>
<evidence type="ECO:0000313" key="10">
    <source>
        <dbReference type="EMBL" id="RDI63010.1"/>
    </source>
</evidence>
<dbReference type="SUPFAM" id="SSF48264">
    <property type="entry name" value="Cytochrome P450"/>
    <property type="match status" value="1"/>
</dbReference>
<keyword evidence="4 8" id="KW-0479">Metal-binding</keyword>
<dbReference type="RefSeq" id="WP_068002710.1">
    <property type="nucleotide sequence ID" value="NZ_QQBC01000011.1"/>
</dbReference>
<gene>
    <name evidence="10" type="ORF">DFR76_11126</name>
</gene>
<dbReference type="Pfam" id="PF00067">
    <property type="entry name" value="p450"/>
    <property type="match status" value="1"/>
</dbReference>
<keyword evidence="6 8" id="KW-0408">Iron</keyword>
<sequence>MTVNTEARQYPFGAPVRLDIHPLYAKLRREEPISRVKLPFGGEGWLVTRYEDVKQVLADPRFSRASTVDREDIPRMTPAPPRPNSLLSMDPPEHSRLRRLVAKAFTGRRVEQLRPHVQQIVDGLLDDLEHAPRPADLVQRLALPLPVTVICEMLGVPTEDQHRFRDFSDAVLSTTAYTREQIDAARVELERYLAELIAERRERPTDDLLGALVSARDNEDRLSEDELVNMGIGILVAGHETTANQIANFTYLLLTMPEQWKFLCDNLDAVPGAVEELLRFVQLGSGGGSARVATEDIELSGTTVRTGESVFINIQAANRDESVFTDPEILDLTREHNPHLAFGHGVHHCLGAQLARVELQVALASLLRRFPTLRLGVPSEEVPWKVGLLVRGPKRLPVSW</sequence>
<evidence type="ECO:0000256" key="3">
    <source>
        <dbReference type="ARBA" id="ARBA00022617"/>
    </source>
</evidence>
<evidence type="ECO:0000313" key="11">
    <source>
        <dbReference type="Proteomes" id="UP000254869"/>
    </source>
</evidence>
<dbReference type="Proteomes" id="UP000254869">
    <property type="component" value="Unassembled WGS sequence"/>
</dbReference>
<dbReference type="InterPro" id="IPR036396">
    <property type="entry name" value="Cyt_P450_sf"/>
</dbReference>
<comment type="similarity">
    <text evidence="2 8">Belongs to the cytochrome P450 family.</text>
</comment>
<keyword evidence="11" id="KW-1185">Reference proteome</keyword>
<dbReference type="InterPro" id="IPR001128">
    <property type="entry name" value="Cyt_P450"/>
</dbReference>
<dbReference type="PRINTS" id="PR00385">
    <property type="entry name" value="P450"/>
</dbReference>
<evidence type="ECO:0000256" key="8">
    <source>
        <dbReference type="RuleBase" id="RU000461"/>
    </source>
</evidence>
<name>A0A370HXI6_9NOCA</name>